<dbReference type="EMBL" id="QXTE01000048">
    <property type="protein sequence ID" value="TFK09864.1"/>
    <property type="molecule type" value="Genomic_DNA"/>
</dbReference>
<gene>
    <name evidence="2" type="ORF">DR999_PMT07072</name>
</gene>
<protein>
    <submittedName>
        <fullName evidence="2">Tetratricopeptide repeat protein 27</fullName>
    </submittedName>
</protein>
<reference evidence="2 3" key="2">
    <citation type="submission" date="2019-04" db="EMBL/GenBank/DDBJ databases">
        <title>The genome sequence of big-headed turtle.</title>
        <authorList>
            <person name="Gong S."/>
        </authorList>
    </citation>
    <scope>NUCLEOTIDE SEQUENCE [LARGE SCALE GENOMIC DNA]</scope>
    <source>
        <strain evidence="2">DO16091913</strain>
        <tissue evidence="2">Muscle</tissue>
    </source>
</reference>
<dbReference type="Proteomes" id="UP000297703">
    <property type="component" value="Unassembled WGS sequence"/>
</dbReference>
<organism evidence="2 3">
    <name type="scientific">Platysternon megacephalum</name>
    <name type="common">big-headed turtle</name>
    <dbReference type="NCBI Taxonomy" id="55544"/>
    <lineage>
        <taxon>Eukaryota</taxon>
        <taxon>Metazoa</taxon>
        <taxon>Chordata</taxon>
        <taxon>Craniata</taxon>
        <taxon>Vertebrata</taxon>
        <taxon>Euteleostomi</taxon>
        <taxon>Archelosauria</taxon>
        <taxon>Testudinata</taxon>
        <taxon>Testudines</taxon>
        <taxon>Cryptodira</taxon>
        <taxon>Durocryptodira</taxon>
        <taxon>Testudinoidea</taxon>
        <taxon>Platysternidae</taxon>
        <taxon>Platysternon</taxon>
    </lineage>
</organism>
<accession>A0A4D9EVQ9</accession>
<reference evidence="2 3" key="1">
    <citation type="submission" date="2019-04" db="EMBL/GenBank/DDBJ databases">
        <title>Draft genome of the big-headed turtle Platysternon megacephalum.</title>
        <authorList>
            <person name="Gong S."/>
        </authorList>
    </citation>
    <scope>NUCLEOTIDE SEQUENCE [LARGE SCALE GENOMIC DNA]</scope>
    <source>
        <strain evidence="2">DO16091913</strain>
        <tissue evidence="2">Muscle</tissue>
    </source>
</reference>
<sequence length="118" mass="13001">MHLKRKGTGAIYVYPNPIQTHSCPTVPQPTGSPFPLLLPDLGKEPRTPPPSLYYLQIHLSTQYCSWRKKGTTAAQECGEDRNGSRPVQRGIEGTSGLTPKYPTSMPLICTPPLNHVPH</sequence>
<name>A0A4D9EVQ9_9SAUR</name>
<comment type="caution">
    <text evidence="2">The sequence shown here is derived from an EMBL/GenBank/DDBJ whole genome shotgun (WGS) entry which is preliminary data.</text>
</comment>
<dbReference type="AlphaFoldDB" id="A0A4D9EVQ9"/>
<evidence type="ECO:0000256" key="1">
    <source>
        <dbReference type="SAM" id="MobiDB-lite"/>
    </source>
</evidence>
<evidence type="ECO:0000313" key="2">
    <source>
        <dbReference type="EMBL" id="TFK09864.1"/>
    </source>
</evidence>
<keyword evidence="3" id="KW-1185">Reference proteome</keyword>
<evidence type="ECO:0000313" key="3">
    <source>
        <dbReference type="Proteomes" id="UP000297703"/>
    </source>
</evidence>
<feature type="region of interest" description="Disordered" evidence="1">
    <location>
        <begin position="75"/>
        <end position="104"/>
    </location>
</feature>
<proteinExistence type="predicted"/>